<reference evidence="3" key="1">
    <citation type="journal article" date="2014" name="BMC Genomics">
        <title>Genome characteristics reveal the impact of lichenization on lichen-forming fungus Endocarpon pusillum Hedwig (Verrucariales, Ascomycota).</title>
        <authorList>
            <person name="Wang Y.-Y."/>
            <person name="Liu B."/>
            <person name="Zhang X.-Y."/>
            <person name="Zhou Q.-M."/>
            <person name="Zhang T."/>
            <person name="Li H."/>
            <person name="Yu Y.-F."/>
            <person name="Zhang X.-L."/>
            <person name="Hao X.-Y."/>
            <person name="Wang M."/>
            <person name="Wang L."/>
            <person name="Wei J.-C."/>
        </authorList>
    </citation>
    <scope>NUCLEOTIDE SEQUENCE [LARGE SCALE GENOMIC DNA]</scope>
    <source>
        <strain evidence="3">Z07020 / HMAS-L-300199</strain>
    </source>
</reference>
<accession>U1G949</accession>
<proteinExistence type="predicted"/>
<feature type="compositionally biased region" description="Basic and acidic residues" evidence="1">
    <location>
        <begin position="74"/>
        <end position="87"/>
    </location>
</feature>
<dbReference type="Proteomes" id="UP000019373">
    <property type="component" value="Unassembled WGS sequence"/>
</dbReference>
<gene>
    <name evidence="2" type="ORF">EPUS_05277</name>
</gene>
<evidence type="ECO:0000313" key="2">
    <source>
        <dbReference type="EMBL" id="ERF68196.1"/>
    </source>
</evidence>
<feature type="region of interest" description="Disordered" evidence="1">
    <location>
        <begin position="114"/>
        <end position="134"/>
    </location>
</feature>
<dbReference type="HOGENOM" id="CLU_1896195_0_0_1"/>
<dbReference type="GeneID" id="19240230"/>
<feature type="region of interest" description="Disordered" evidence="1">
    <location>
        <begin position="66"/>
        <end position="91"/>
    </location>
</feature>
<dbReference type="RefSeq" id="XP_007806175.1">
    <property type="nucleotide sequence ID" value="XM_007807984.1"/>
</dbReference>
<sequence length="134" mass="15069">MALAPRHYIKVLEFHLRAVDIANIKGVPKLGQLIHEYNSAAYDRQEKAAYDSKAVSNGYEKHTRKTEGAVYDVANREDGGEPREKQEPVCFGDHLYSDGPLFFKRRELYPDPVKHPAGGFVRAHAGTEERSNGT</sequence>
<evidence type="ECO:0000313" key="3">
    <source>
        <dbReference type="Proteomes" id="UP000019373"/>
    </source>
</evidence>
<keyword evidence="3" id="KW-1185">Reference proteome</keyword>
<dbReference type="EMBL" id="KE721527">
    <property type="protein sequence ID" value="ERF68196.1"/>
    <property type="molecule type" value="Genomic_DNA"/>
</dbReference>
<dbReference type="AlphaFoldDB" id="U1G949"/>
<protein>
    <submittedName>
        <fullName evidence="2">Uncharacterized protein</fullName>
    </submittedName>
</protein>
<name>U1G949_ENDPU</name>
<feature type="compositionally biased region" description="Basic and acidic residues" evidence="1">
    <location>
        <begin position="125"/>
        <end position="134"/>
    </location>
</feature>
<evidence type="ECO:0000256" key="1">
    <source>
        <dbReference type="SAM" id="MobiDB-lite"/>
    </source>
</evidence>
<organism evidence="2 3">
    <name type="scientific">Endocarpon pusillum (strain Z07020 / HMAS-L-300199)</name>
    <name type="common">Lichen-forming fungus</name>
    <dbReference type="NCBI Taxonomy" id="1263415"/>
    <lineage>
        <taxon>Eukaryota</taxon>
        <taxon>Fungi</taxon>
        <taxon>Dikarya</taxon>
        <taxon>Ascomycota</taxon>
        <taxon>Pezizomycotina</taxon>
        <taxon>Eurotiomycetes</taxon>
        <taxon>Chaetothyriomycetidae</taxon>
        <taxon>Verrucariales</taxon>
        <taxon>Verrucariaceae</taxon>
        <taxon>Endocarpon</taxon>
    </lineage>
</organism>